<dbReference type="GO" id="GO:0006826">
    <property type="term" value="P:iron ion transport"/>
    <property type="evidence" value="ECO:0007669"/>
    <property type="project" value="InterPro"/>
</dbReference>
<accession>A0A248U8Z6</accession>
<dbReference type="InterPro" id="IPR053733">
    <property type="entry name" value="Heme_Transport_Util_sf"/>
</dbReference>
<dbReference type="Proteomes" id="UP000215256">
    <property type="component" value="Chromosome 2"/>
</dbReference>
<name>A0A248U8Z6_9HYPH</name>
<sequence>MTTQTKPSPEQILKARADNPKMRERDFAQSLGVAEADFIAAYTGAEAESSISARRIRADVETLLKHAPSLGEVMALTRNESAVHEKIGPFEKTIWGPHASLTLGKEIDLRIFPKHWVHGFAVAKLDGEHIRRSLQFFDASGEAVHKIHLRPASNLEAYEQLVSELLLDDQSPAIETKPTAAKPEKADVSAIDADAFRERWGSLTDVHQFVGLLKDFGVDRHQAVHLAGQDFAWRVDLSAVEAMMNHAVQEQIPIMCFVGSRGCIQIHTGKIAEIKMMGPWLNVLDPTFHLHLRADHIADAWVVRKPTKDGHVTSLEAYDANGELIIQFFGERHEGEVELADWRMIAENLPRLPQSTAA</sequence>
<dbReference type="OrthoDB" id="316630at2"/>
<gene>
    <name evidence="2" type="ORF">CES85_3983</name>
</gene>
<dbReference type="InterPro" id="IPR007845">
    <property type="entry name" value="HemS/ChuX_dom"/>
</dbReference>
<dbReference type="AlphaFoldDB" id="A0A248U8Z6"/>
<evidence type="ECO:0000259" key="1">
    <source>
        <dbReference type="Pfam" id="PF05171"/>
    </source>
</evidence>
<evidence type="ECO:0000313" key="3">
    <source>
        <dbReference type="Proteomes" id="UP000215256"/>
    </source>
</evidence>
<proteinExistence type="predicted"/>
<dbReference type="Pfam" id="PF05171">
    <property type="entry name" value="HemS"/>
    <property type="match status" value="2"/>
</dbReference>
<evidence type="ECO:0000313" key="2">
    <source>
        <dbReference type="EMBL" id="ASV83205.1"/>
    </source>
</evidence>
<dbReference type="CDD" id="cd16831">
    <property type="entry name" value="HemS-like_C"/>
    <property type="match status" value="1"/>
</dbReference>
<feature type="domain" description="Haemin-degrading HemS/ChuX" evidence="1">
    <location>
        <begin position="217"/>
        <end position="349"/>
    </location>
</feature>
<organism evidence="2 3">
    <name type="scientific">Ochrobactrum quorumnocens</name>
    <dbReference type="NCBI Taxonomy" id="271865"/>
    <lineage>
        <taxon>Bacteria</taxon>
        <taxon>Pseudomonadati</taxon>
        <taxon>Pseudomonadota</taxon>
        <taxon>Alphaproteobacteria</taxon>
        <taxon>Hyphomicrobiales</taxon>
        <taxon>Brucellaceae</taxon>
        <taxon>Brucella/Ochrobactrum group</taxon>
        <taxon>Ochrobactrum</taxon>
    </lineage>
</organism>
<dbReference type="RefSeq" id="WP_095444206.1">
    <property type="nucleotide sequence ID" value="NZ_CP022603.1"/>
</dbReference>
<dbReference type="KEGG" id="och:CES85_3983"/>
<reference evidence="2 3" key="1">
    <citation type="submission" date="2017-07" db="EMBL/GenBank/DDBJ databases">
        <title>Phylogenetic study on the rhizospheric bacterium Ochrobactrum sp. A44.</title>
        <authorList>
            <person name="Krzyzanowska D.M."/>
            <person name="Ossowicki A."/>
            <person name="Rajewska M."/>
            <person name="Maciag T."/>
            <person name="Kaczynski Z."/>
            <person name="Czerwicka M."/>
            <person name="Jafra S."/>
        </authorList>
    </citation>
    <scope>NUCLEOTIDE SEQUENCE [LARGE SCALE GENOMIC DNA]</scope>
    <source>
        <strain evidence="2 3">A44</strain>
    </source>
</reference>
<dbReference type="EMBL" id="CP022603">
    <property type="protein sequence ID" value="ASV83205.1"/>
    <property type="molecule type" value="Genomic_DNA"/>
</dbReference>
<feature type="domain" description="Haemin-degrading HemS/ChuX" evidence="1">
    <location>
        <begin position="36"/>
        <end position="165"/>
    </location>
</feature>
<dbReference type="CDD" id="cd16830">
    <property type="entry name" value="HemS-like_N"/>
    <property type="match status" value="1"/>
</dbReference>
<dbReference type="Gene3D" id="3.40.1570.10">
    <property type="entry name" value="HemS/ChuS/ChuX like domains"/>
    <property type="match status" value="2"/>
</dbReference>
<protein>
    <submittedName>
        <fullName evidence="2">Heme utilization ChuX/HutX family protein</fullName>
    </submittedName>
</protein>
<dbReference type="SUPFAM" id="SSF144064">
    <property type="entry name" value="Heme iron utilization protein-like"/>
    <property type="match status" value="1"/>
</dbReference>